<name>A0A2A7U2L4_EDWTA</name>
<accession>A0A2A7U2L4</accession>
<gene>
    <name evidence="1" type="ORF">CRM76_12035</name>
</gene>
<evidence type="ECO:0000313" key="1">
    <source>
        <dbReference type="EMBL" id="PEH72605.1"/>
    </source>
</evidence>
<dbReference type="EMBL" id="PDDV01000013">
    <property type="protein sequence ID" value="PEH72605.1"/>
    <property type="molecule type" value="Genomic_DNA"/>
</dbReference>
<dbReference type="AlphaFoldDB" id="A0A2A7U2L4"/>
<reference evidence="2" key="1">
    <citation type="submission" date="2017-09" db="EMBL/GenBank/DDBJ databases">
        <title>FDA dAtabase for Regulatory Grade micrObial Sequences (FDA-ARGOS): Supporting development and validation of Infectious Disease Dx tests.</title>
        <authorList>
            <person name="Goldberg B."/>
            <person name="Campos J."/>
            <person name="Tallon L."/>
            <person name="Sadzewicz L."/>
            <person name="Ott S."/>
            <person name="Zhao X."/>
            <person name="Nagaraj S."/>
            <person name="Vavikolanu K."/>
            <person name="Aluvathingal J."/>
            <person name="Nadendla S."/>
            <person name="Geyer C."/>
            <person name="Sichtig H."/>
        </authorList>
    </citation>
    <scope>NUCLEOTIDE SEQUENCE [LARGE SCALE GENOMIC DNA]</scope>
    <source>
        <strain evidence="2">FDAARGOS_370</strain>
    </source>
</reference>
<evidence type="ECO:0000313" key="2">
    <source>
        <dbReference type="Proteomes" id="UP000219788"/>
    </source>
</evidence>
<dbReference type="Proteomes" id="UP000219788">
    <property type="component" value="Unassembled WGS sequence"/>
</dbReference>
<organism evidence="1 2">
    <name type="scientific">Edwardsiella tarda</name>
    <dbReference type="NCBI Taxonomy" id="636"/>
    <lineage>
        <taxon>Bacteria</taxon>
        <taxon>Pseudomonadati</taxon>
        <taxon>Pseudomonadota</taxon>
        <taxon>Gammaproteobacteria</taxon>
        <taxon>Enterobacterales</taxon>
        <taxon>Hafniaceae</taxon>
        <taxon>Edwardsiella</taxon>
    </lineage>
</organism>
<sequence>MKVRRVIRRETGLSGLGCMVMQWGKNRTVPSAGKAREKTTIFGVLRGEIITQSDERYADQMLW</sequence>
<proteinExistence type="predicted"/>
<comment type="caution">
    <text evidence="1">The sequence shown here is derived from an EMBL/GenBank/DDBJ whole genome shotgun (WGS) entry which is preliminary data.</text>
</comment>
<protein>
    <submittedName>
        <fullName evidence="1">Uncharacterized protein</fullName>
    </submittedName>
</protein>